<dbReference type="Pfam" id="PF20463">
    <property type="entry name" value="PDH_C"/>
    <property type="match status" value="1"/>
</dbReference>
<dbReference type="RefSeq" id="WP_373404866.1">
    <property type="nucleotide sequence ID" value="NZ_JBCFQL010000001.1"/>
</dbReference>
<proteinExistence type="predicted"/>
<accession>A0ABV4T6Q0</accession>
<dbReference type="NCBIfam" id="NF006307">
    <property type="entry name" value="PRK08507.1"/>
    <property type="match status" value="1"/>
</dbReference>
<protein>
    <submittedName>
        <fullName evidence="3">Prephenate dehydrogenase</fullName>
        <ecNumber evidence="3">1.3.1.12</ecNumber>
    </submittedName>
</protein>
<dbReference type="Gene3D" id="3.40.50.720">
    <property type="entry name" value="NAD(P)-binding Rossmann-like Domain"/>
    <property type="match status" value="1"/>
</dbReference>
<evidence type="ECO:0000313" key="3">
    <source>
        <dbReference type="EMBL" id="MFA9189808.1"/>
    </source>
</evidence>
<organism evidence="3 4">
    <name type="scientific">Flavobacterium zubiriense</name>
    <dbReference type="NCBI Taxonomy" id="3138075"/>
    <lineage>
        <taxon>Bacteria</taxon>
        <taxon>Pseudomonadati</taxon>
        <taxon>Bacteroidota</taxon>
        <taxon>Flavobacteriia</taxon>
        <taxon>Flavobacteriales</taxon>
        <taxon>Flavobacteriaceae</taxon>
        <taxon>Flavobacterium</taxon>
    </lineage>
</organism>
<evidence type="ECO:0000313" key="4">
    <source>
        <dbReference type="Proteomes" id="UP001574169"/>
    </source>
</evidence>
<dbReference type="InterPro" id="IPR050812">
    <property type="entry name" value="Preph/Arog_dehydrog"/>
</dbReference>
<dbReference type="EC" id="1.3.1.12" evidence="3"/>
<dbReference type="Pfam" id="PF02153">
    <property type="entry name" value="PDH_N"/>
    <property type="match status" value="1"/>
</dbReference>
<dbReference type="GO" id="GO:0008977">
    <property type="term" value="F:prephenate dehydrogenase (NAD+) activity"/>
    <property type="evidence" value="ECO:0007669"/>
    <property type="project" value="UniProtKB-EC"/>
</dbReference>
<sequence length="306" mass="33794">MTKSNSNTSQVSAPSPLERAGERIFVIGIGLIGGSMVLDIKALYPNATIYGIDTNEKHVQQALELGVIDVAATMVDLAEADFVIVSVPVNVAISLLPQVLDLVGENAIVLEVGSTKNPICKAVADHPKRRNFIATHPIAGTEFSGPSAAMRDLFRDKTNIICEVEKTAFKLQEKALQVFKKMGMRIRYMDPKSHDKHIAYVSHLSHISSFMLGKTVIEKEKHEQDIFDMAGSGFESTVRLAKSSPAMWTPIFEQNKAQVLESLEEYISNLTQFRDLLAQDDYNAIYDEMASVNKIREILNGIGVKK</sequence>
<gene>
    <name evidence="3" type="ORF">AAGV28_00365</name>
</gene>
<dbReference type="InterPro" id="IPR036291">
    <property type="entry name" value="NAD(P)-bd_dom_sf"/>
</dbReference>
<dbReference type="EMBL" id="JBCFQL010000001">
    <property type="protein sequence ID" value="MFA9189808.1"/>
    <property type="molecule type" value="Genomic_DNA"/>
</dbReference>
<comment type="caution">
    <text evidence="3">The sequence shown here is derived from an EMBL/GenBank/DDBJ whole genome shotgun (WGS) entry which is preliminary data.</text>
</comment>
<dbReference type="SUPFAM" id="SSF48179">
    <property type="entry name" value="6-phosphogluconate dehydrogenase C-terminal domain-like"/>
    <property type="match status" value="1"/>
</dbReference>
<dbReference type="SUPFAM" id="SSF51735">
    <property type="entry name" value="NAD(P)-binding Rossmann-fold domains"/>
    <property type="match status" value="1"/>
</dbReference>
<feature type="domain" description="Prephenate/arogenate dehydrogenase" evidence="2">
    <location>
        <begin position="22"/>
        <end position="306"/>
    </location>
</feature>
<reference evidence="3 4" key="1">
    <citation type="submission" date="2024-04" db="EMBL/GenBank/DDBJ databases">
        <title>New Clade of Flavobacterium.</title>
        <authorList>
            <person name="Matos L."/>
            <person name="Proenca D.N."/>
            <person name="Fransisco R.M."/>
            <person name="Chung A.P."/>
            <person name="Maccario L."/>
            <person name="Sorensen S.J."/>
            <person name="Morais P.V."/>
        </authorList>
    </citation>
    <scope>NUCLEOTIDE SEQUENCE [LARGE SCALE GENOMIC DNA]</scope>
    <source>
        <strain evidence="3 4">FZUC8N2.13</strain>
    </source>
</reference>
<keyword evidence="4" id="KW-1185">Reference proteome</keyword>
<dbReference type="Gene3D" id="1.10.3660.10">
    <property type="entry name" value="6-phosphogluconate dehydrogenase C-terminal like domain"/>
    <property type="match status" value="1"/>
</dbReference>
<dbReference type="InterPro" id="IPR046826">
    <property type="entry name" value="PDH_N"/>
</dbReference>
<evidence type="ECO:0000259" key="2">
    <source>
        <dbReference type="PROSITE" id="PS51176"/>
    </source>
</evidence>
<dbReference type="InterPro" id="IPR008927">
    <property type="entry name" value="6-PGluconate_DH-like_C_sf"/>
</dbReference>
<dbReference type="InterPro" id="IPR003099">
    <property type="entry name" value="Prephen_DH"/>
</dbReference>
<dbReference type="PANTHER" id="PTHR21363:SF0">
    <property type="entry name" value="PREPHENATE DEHYDROGENASE [NADP(+)]"/>
    <property type="match status" value="1"/>
</dbReference>
<name>A0ABV4T6Q0_9FLAO</name>
<dbReference type="Proteomes" id="UP001574169">
    <property type="component" value="Unassembled WGS sequence"/>
</dbReference>
<dbReference type="InterPro" id="IPR046825">
    <property type="entry name" value="PDH_C"/>
</dbReference>
<dbReference type="PANTHER" id="PTHR21363">
    <property type="entry name" value="PREPHENATE DEHYDROGENASE"/>
    <property type="match status" value="1"/>
</dbReference>
<dbReference type="PROSITE" id="PS51176">
    <property type="entry name" value="PDH_ADH"/>
    <property type="match status" value="1"/>
</dbReference>
<keyword evidence="1 3" id="KW-0560">Oxidoreductase</keyword>
<evidence type="ECO:0000256" key="1">
    <source>
        <dbReference type="ARBA" id="ARBA00023002"/>
    </source>
</evidence>